<dbReference type="SUPFAM" id="SSF81383">
    <property type="entry name" value="F-box domain"/>
    <property type="match status" value="1"/>
</dbReference>
<sequence>MRGDKNRKKKRRRNNAPDASECSEAKGRGEEPQSKKQRPADRGVGNDLLLEACSYGENAARDENANAIKNPLKYPESQGEDRTRMEKKFEYKEHQFHNIWHKVELLLPRGGRTALNYEIKDLSTGVSTAYLRDSQIWVGVYGRDSCEPKLEETEEQGDRQLIYWNTLKARMPELISSYYDADIQFKKAWLYQTVKIISSFHKKGRPFRNIIVPSLLVSGQYSAATQTFLKGRRHKAPSQISFMGNDLMRLGNFLPETCTLLTHTAPEELLGDTTRSPKKDIWSLGHLAHDLFVAKPLIRDDETDSKFAQLMKIFKVCGTPSERTWKGVSKLPFYNQQYPMWTVEAGVLRMRIKASIRNGLNGHAEETSDFISKLLVLNPNDRLSAEQALQHPFFDDVRKYEIRTPSGKAVARDWPMETKDGQFDIAKNMIRLMDLEHHPNSPRPYFRQTEIDTSKRKILVDWIIGLVRQKRLSQDTLFLGVQLLDKYVEMDDNVKLFEFQMLGEVCVLIASKVVDTVRLTLDELADIPEERYEVRQMRQAERKVLSTVSVGNMPVIHPLYFLRSFFAVLPQDSKDADFSTQCLASYLAEMHLVHFSTQSHHRPSTVAMAAFLLAVSGSPTDIVIPAEFQAVGREIVQREDFKRCIESLHHVWEQQRTTLSSESVLREKYSNRLFNNVAALQPSYVKLLIETTRARVEGRDPAVVLPTAVALRMLMFLDIPAACLLSCVSKRWHQICYNPNHVRVKWNLRRHKEVINSNTVKSLIPRLNGVRQLNLFRCKLTAEAIRMIMKHCRNLRELDLSYTVCDRSPRHIIELTGDTKKEATPMDVAHGEFETPAHESKGSLFPPELEKLNLRRSEVVEEDLKEEGVVEILRGCPNLRVLNLGMLQCVKEKTIDAIVETMAGKLEELHLNSCPNIRNDELVKLADPCKALRRLYLDMCSKINDFGITALAGGCQLEILSLCANRVSDTSLAAIAQHCKNLKSLELSFCYLVTTDGVRDIAKGCRNITHLNLCLVDMIQDDAIETLASCCNLVELNLRGCTHITDKSLEALATHCPNLRVLHLLGCEKVSASTVAVLQQRIKNVKIIIW</sequence>
<dbReference type="InterPro" id="IPR048258">
    <property type="entry name" value="Cyclins_cyclin-box"/>
</dbReference>
<evidence type="ECO:0000256" key="1">
    <source>
        <dbReference type="ARBA" id="ARBA00004556"/>
    </source>
</evidence>
<name>A0A7S3YG16_9EUKA</name>
<proteinExistence type="predicted"/>
<dbReference type="PROSITE" id="PS00292">
    <property type="entry name" value="CYCLINS"/>
    <property type="match status" value="1"/>
</dbReference>
<dbReference type="GO" id="GO:0048471">
    <property type="term" value="C:perinuclear region of cytoplasm"/>
    <property type="evidence" value="ECO:0007669"/>
    <property type="project" value="UniProtKB-SubCell"/>
</dbReference>
<dbReference type="PANTHER" id="PTHR13318">
    <property type="entry name" value="PARTNER OF PAIRED, ISOFORM B-RELATED"/>
    <property type="match status" value="1"/>
</dbReference>
<dbReference type="EMBL" id="HBIV01006014">
    <property type="protein sequence ID" value="CAE0650535.1"/>
    <property type="molecule type" value="Transcribed_RNA"/>
</dbReference>
<evidence type="ECO:0000256" key="6">
    <source>
        <dbReference type="SAM" id="MobiDB-lite"/>
    </source>
</evidence>
<dbReference type="Gene3D" id="1.10.510.10">
    <property type="entry name" value="Transferase(Phosphotransferase) domain 1"/>
    <property type="match status" value="1"/>
</dbReference>
<dbReference type="Gene3D" id="3.80.10.10">
    <property type="entry name" value="Ribonuclease Inhibitor"/>
    <property type="match status" value="2"/>
</dbReference>
<evidence type="ECO:0000256" key="5">
    <source>
        <dbReference type="ARBA" id="ARBA00023306"/>
    </source>
</evidence>
<dbReference type="InterPro" id="IPR006553">
    <property type="entry name" value="Leu-rich_rpt_Cys-con_subtyp"/>
</dbReference>
<organism evidence="8">
    <name type="scientific">Lotharella globosa</name>
    <dbReference type="NCBI Taxonomy" id="91324"/>
    <lineage>
        <taxon>Eukaryota</taxon>
        <taxon>Sar</taxon>
        <taxon>Rhizaria</taxon>
        <taxon>Cercozoa</taxon>
        <taxon>Chlorarachniophyceae</taxon>
        <taxon>Lotharella</taxon>
    </lineage>
</organism>
<dbReference type="SUPFAM" id="SSF56112">
    <property type="entry name" value="Protein kinase-like (PK-like)"/>
    <property type="match status" value="1"/>
</dbReference>
<reference evidence="8" key="1">
    <citation type="submission" date="2021-01" db="EMBL/GenBank/DDBJ databases">
        <authorList>
            <person name="Corre E."/>
            <person name="Pelletier E."/>
            <person name="Niang G."/>
            <person name="Scheremetjew M."/>
            <person name="Finn R."/>
            <person name="Kale V."/>
            <person name="Holt S."/>
            <person name="Cochrane G."/>
            <person name="Meng A."/>
            <person name="Brown T."/>
            <person name="Cohen L."/>
        </authorList>
    </citation>
    <scope>NUCLEOTIDE SEQUENCE</scope>
    <source>
        <strain evidence="8">CCCM811</strain>
    </source>
</reference>
<keyword evidence="2" id="KW-0963">Cytoplasm</keyword>
<feature type="compositionally biased region" description="Basic and acidic residues" evidence="6">
    <location>
        <begin position="23"/>
        <end position="41"/>
    </location>
</feature>
<dbReference type="InterPro" id="IPR036047">
    <property type="entry name" value="F-box-like_dom_sf"/>
</dbReference>
<dbReference type="GO" id="GO:0031146">
    <property type="term" value="P:SCF-dependent proteasomal ubiquitin-dependent protein catabolic process"/>
    <property type="evidence" value="ECO:0007669"/>
    <property type="project" value="TreeGrafter"/>
</dbReference>
<dbReference type="AlphaFoldDB" id="A0A7S3YG16"/>
<evidence type="ECO:0000259" key="7">
    <source>
        <dbReference type="PROSITE" id="PS50011"/>
    </source>
</evidence>
<evidence type="ECO:0000256" key="4">
    <source>
        <dbReference type="ARBA" id="ARBA00023127"/>
    </source>
</evidence>
<protein>
    <recommendedName>
        <fullName evidence="7">Protein kinase domain-containing protein</fullName>
    </recommendedName>
</protein>
<evidence type="ECO:0000313" key="8">
    <source>
        <dbReference type="EMBL" id="CAE0650535.1"/>
    </source>
</evidence>
<dbReference type="InterPro" id="IPR004367">
    <property type="entry name" value="Cyclin_C-dom"/>
</dbReference>
<dbReference type="InterPro" id="IPR000719">
    <property type="entry name" value="Prot_kinase_dom"/>
</dbReference>
<keyword evidence="3" id="KW-0132">Cell division</keyword>
<feature type="region of interest" description="Disordered" evidence="6">
    <location>
        <begin position="1"/>
        <end position="45"/>
    </location>
</feature>
<dbReference type="SUPFAM" id="SSF47954">
    <property type="entry name" value="Cyclin-like"/>
    <property type="match status" value="2"/>
</dbReference>
<dbReference type="GO" id="GO:0051301">
    <property type="term" value="P:cell division"/>
    <property type="evidence" value="ECO:0007669"/>
    <property type="project" value="UniProtKB-KW"/>
</dbReference>
<dbReference type="InterPro" id="IPR011009">
    <property type="entry name" value="Kinase-like_dom_sf"/>
</dbReference>
<dbReference type="Pfam" id="PF25372">
    <property type="entry name" value="DUF7885"/>
    <property type="match status" value="1"/>
</dbReference>
<comment type="subcellular location">
    <subcellularLocation>
        <location evidence="1">Cytoplasm</location>
        <location evidence="1">Perinuclear region</location>
    </subcellularLocation>
</comment>
<dbReference type="InterPro" id="IPR057207">
    <property type="entry name" value="FBXL15_LRR"/>
</dbReference>
<dbReference type="InterPro" id="IPR006671">
    <property type="entry name" value="Cyclin_N"/>
</dbReference>
<dbReference type="SMART" id="SM00220">
    <property type="entry name" value="S_TKc"/>
    <property type="match status" value="1"/>
</dbReference>
<dbReference type="InterPro" id="IPR036915">
    <property type="entry name" value="Cyclin-like_sf"/>
</dbReference>
<keyword evidence="5" id="KW-0131">Cell cycle</keyword>
<dbReference type="Pfam" id="PF02984">
    <property type="entry name" value="Cyclin_C"/>
    <property type="match status" value="1"/>
</dbReference>
<dbReference type="PROSITE" id="PS50011">
    <property type="entry name" value="PROTEIN_KINASE_DOM"/>
    <property type="match status" value="1"/>
</dbReference>
<feature type="compositionally biased region" description="Basic residues" evidence="6">
    <location>
        <begin position="1"/>
        <end position="14"/>
    </location>
</feature>
<dbReference type="InterPro" id="IPR013763">
    <property type="entry name" value="Cyclin-like_dom"/>
</dbReference>
<dbReference type="Gene3D" id="1.10.472.10">
    <property type="entry name" value="Cyclin-like"/>
    <property type="match status" value="2"/>
</dbReference>
<dbReference type="GO" id="GO:0005524">
    <property type="term" value="F:ATP binding"/>
    <property type="evidence" value="ECO:0007669"/>
    <property type="project" value="InterPro"/>
</dbReference>
<dbReference type="Pfam" id="PF00069">
    <property type="entry name" value="Pkinase"/>
    <property type="match status" value="1"/>
</dbReference>
<feature type="domain" description="Protein kinase" evidence="7">
    <location>
        <begin position="85"/>
        <end position="394"/>
    </location>
</feature>
<gene>
    <name evidence="8" type="ORF">LGLO00237_LOCUS4352</name>
</gene>
<dbReference type="InterPro" id="IPR032675">
    <property type="entry name" value="LRR_dom_sf"/>
</dbReference>
<accession>A0A7S3YG16</accession>
<dbReference type="SMART" id="SM00367">
    <property type="entry name" value="LRR_CC"/>
    <property type="match status" value="8"/>
</dbReference>
<evidence type="ECO:0000256" key="3">
    <source>
        <dbReference type="ARBA" id="ARBA00022618"/>
    </source>
</evidence>
<dbReference type="GO" id="GO:0019005">
    <property type="term" value="C:SCF ubiquitin ligase complex"/>
    <property type="evidence" value="ECO:0007669"/>
    <property type="project" value="TreeGrafter"/>
</dbReference>
<dbReference type="Pfam" id="PF00134">
    <property type="entry name" value="Cyclin_N"/>
    <property type="match status" value="1"/>
</dbReference>
<dbReference type="GO" id="GO:0004672">
    <property type="term" value="F:protein kinase activity"/>
    <property type="evidence" value="ECO:0007669"/>
    <property type="project" value="InterPro"/>
</dbReference>
<keyword evidence="4" id="KW-0195">Cyclin</keyword>
<dbReference type="SMART" id="SM00385">
    <property type="entry name" value="CYCLIN"/>
    <property type="match status" value="2"/>
</dbReference>
<evidence type="ECO:0000256" key="2">
    <source>
        <dbReference type="ARBA" id="ARBA00022490"/>
    </source>
</evidence>
<dbReference type="SUPFAM" id="SSF52047">
    <property type="entry name" value="RNI-like"/>
    <property type="match status" value="1"/>
</dbReference>
<dbReference type="SMART" id="SM01332">
    <property type="entry name" value="Cyclin_C"/>
    <property type="match status" value="1"/>
</dbReference>